<sequence>MSETPADQALSLIRRLADRLNRRVSEIFALLLNHKNAGSLGALAGLAITVVFAWKFLRPPAGGRRRNVPKRRDSQAASDRRTPSNSVPSVDESPSTEASVEEFDAVELTPGQILKKKLSGCRKITIQLLGVVLEERTPEELQEHATVRQSVVEVLLEMAKYTDVYLMETVLDDESEERVLSALDSAGLFQTGGLVKDKVLFCSTEIGRSSFVRQLEADCHIDTNLEIISQLSRFIRLLVHISPEPLGQMASNIFSSMTLEQYFSTIG</sequence>
<organism evidence="1 2">
    <name type="scientific">Dioscorea alata</name>
    <name type="common">Purple yam</name>
    <dbReference type="NCBI Taxonomy" id="55571"/>
    <lineage>
        <taxon>Eukaryota</taxon>
        <taxon>Viridiplantae</taxon>
        <taxon>Streptophyta</taxon>
        <taxon>Embryophyta</taxon>
        <taxon>Tracheophyta</taxon>
        <taxon>Spermatophyta</taxon>
        <taxon>Magnoliopsida</taxon>
        <taxon>Liliopsida</taxon>
        <taxon>Dioscoreales</taxon>
        <taxon>Dioscoreaceae</taxon>
        <taxon>Dioscorea</taxon>
    </lineage>
</organism>
<evidence type="ECO:0000313" key="2">
    <source>
        <dbReference type="Proteomes" id="UP000827976"/>
    </source>
</evidence>
<dbReference type="EMBL" id="CM037021">
    <property type="protein sequence ID" value="KAH7669267.1"/>
    <property type="molecule type" value="Genomic_DNA"/>
</dbReference>
<accession>A0ACB7V6S3</accession>
<protein>
    <submittedName>
        <fullName evidence="1">Uncharacterized protein</fullName>
    </submittedName>
</protein>
<comment type="caution">
    <text evidence="1">The sequence shown here is derived from an EMBL/GenBank/DDBJ whole genome shotgun (WGS) entry which is preliminary data.</text>
</comment>
<reference evidence="2" key="1">
    <citation type="journal article" date="2022" name="Nat. Commun.">
        <title>Chromosome evolution and the genetic basis of agronomically important traits in greater yam.</title>
        <authorList>
            <person name="Bredeson J.V."/>
            <person name="Lyons J.B."/>
            <person name="Oniyinde I.O."/>
            <person name="Okereke N.R."/>
            <person name="Kolade O."/>
            <person name="Nnabue I."/>
            <person name="Nwadili C.O."/>
            <person name="Hribova E."/>
            <person name="Parker M."/>
            <person name="Nwogha J."/>
            <person name="Shu S."/>
            <person name="Carlson J."/>
            <person name="Kariba R."/>
            <person name="Muthemba S."/>
            <person name="Knop K."/>
            <person name="Barton G.J."/>
            <person name="Sherwood A.V."/>
            <person name="Lopez-Montes A."/>
            <person name="Asiedu R."/>
            <person name="Jamnadass R."/>
            <person name="Muchugi A."/>
            <person name="Goodstein D."/>
            <person name="Egesi C.N."/>
            <person name="Featherston J."/>
            <person name="Asfaw A."/>
            <person name="Simpson G.G."/>
            <person name="Dolezel J."/>
            <person name="Hendre P.S."/>
            <person name="Van Deynze A."/>
            <person name="Kumar P.L."/>
            <person name="Obidiegwu J.E."/>
            <person name="Bhattacharjee R."/>
            <person name="Rokhsar D.S."/>
        </authorList>
    </citation>
    <scope>NUCLEOTIDE SEQUENCE [LARGE SCALE GENOMIC DNA]</scope>
    <source>
        <strain evidence="2">cv. TDa95/00328</strain>
    </source>
</reference>
<name>A0ACB7V6S3_DIOAL</name>
<evidence type="ECO:0000313" key="1">
    <source>
        <dbReference type="EMBL" id="KAH7669267.1"/>
    </source>
</evidence>
<keyword evidence="2" id="KW-1185">Reference proteome</keyword>
<dbReference type="Proteomes" id="UP000827976">
    <property type="component" value="Chromosome 11"/>
</dbReference>
<gene>
    <name evidence="1" type="ORF">IHE45_11G066800</name>
</gene>
<proteinExistence type="predicted"/>